<name>A0A9Q1B6L8_9SAUR</name>
<gene>
    <name evidence="2" type="ORF">JRQ81_004915</name>
</gene>
<sequence>MVKYNIKKPIPARSSPGLTRTTMGVDEPGHPSINGLQVTGPIAEQPGHGPVELLEAEPSQKWQKYTLPENRTIMKCYYRAEPEKRGYQKRMHQLWKQEYPNSSITELRLPDQRRNIIRNKVFSKVELEEIQRSCEIGGQ</sequence>
<organism evidence="2 3">
    <name type="scientific">Phrynocephalus forsythii</name>
    <dbReference type="NCBI Taxonomy" id="171643"/>
    <lineage>
        <taxon>Eukaryota</taxon>
        <taxon>Metazoa</taxon>
        <taxon>Chordata</taxon>
        <taxon>Craniata</taxon>
        <taxon>Vertebrata</taxon>
        <taxon>Euteleostomi</taxon>
        <taxon>Lepidosauria</taxon>
        <taxon>Squamata</taxon>
        <taxon>Bifurcata</taxon>
        <taxon>Unidentata</taxon>
        <taxon>Episquamata</taxon>
        <taxon>Toxicofera</taxon>
        <taxon>Iguania</taxon>
        <taxon>Acrodonta</taxon>
        <taxon>Agamidae</taxon>
        <taxon>Agaminae</taxon>
        <taxon>Phrynocephalus</taxon>
    </lineage>
</organism>
<protein>
    <submittedName>
        <fullName evidence="2">Uncharacterized protein</fullName>
    </submittedName>
</protein>
<dbReference type="EMBL" id="JAPFRF010000002">
    <property type="protein sequence ID" value="KAJ7341139.1"/>
    <property type="molecule type" value="Genomic_DNA"/>
</dbReference>
<evidence type="ECO:0000256" key="1">
    <source>
        <dbReference type="SAM" id="MobiDB-lite"/>
    </source>
</evidence>
<proteinExistence type="predicted"/>
<dbReference type="OrthoDB" id="2194416at2759"/>
<dbReference type="AlphaFoldDB" id="A0A9Q1B6L8"/>
<evidence type="ECO:0000313" key="2">
    <source>
        <dbReference type="EMBL" id="KAJ7341139.1"/>
    </source>
</evidence>
<dbReference type="Proteomes" id="UP001142489">
    <property type="component" value="Unassembled WGS sequence"/>
</dbReference>
<accession>A0A9Q1B6L8</accession>
<keyword evidence="3" id="KW-1185">Reference proteome</keyword>
<feature type="region of interest" description="Disordered" evidence="1">
    <location>
        <begin position="1"/>
        <end position="35"/>
    </location>
</feature>
<reference evidence="2" key="1">
    <citation type="journal article" date="2023" name="DNA Res.">
        <title>Chromosome-level genome assembly of Phrynocephalus forsythii using third-generation DNA sequencing and Hi-C analysis.</title>
        <authorList>
            <person name="Qi Y."/>
            <person name="Zhao W."/>
            <person name="Zhao Y."/>
            <person name="Niu C."/>
            <person name="Cao S."/>
            <person name="Zhang Y."/>
        </authorList>
    </citation>
    <scope>NUCLEOTIDE SEQUENCE</scope>
    <source>
        <tissue evidence="2">Muscle</tissue>
    </source>
</reference>
<evidence type="ECO:0000313" key="3">
    <source>
        <dbReference type="Proteomes" id="UP001142489"/>
    </source>
</evidence>
<comment type="caution">
    <text evidence="2">The sequence shown here is derived from an EMBL/GenBank/DDBJ whole genome shotgun (WGS) entry which is preliminary data.</text>
</comment>